<name>A0A414I356_9FIRM</name>
<evidence type="ECO:0000313" key="3">
    <source>
        <dbReference type="EMBL" id="RHE08380.1"/>
    </source>
</evidence>
<dbReference type="InterPro" id="IPR007560">
    <property type="entry name" value="Restrct_endonuc_IV_Mrr"/>
</dbReference>
<protein>
    <submittedName>
        <fullName evidence="3">Restriction endonuclease</fullName>
    </submittedName>
</protein>
<dbReference type="InterPro" id="IPR011856">
    <property type="entry name" value="tRNA_endonuc-like_dom_sf"/>
</dbReference>
<dbReference type="Proteomes" id="UP000284644">
    <property type="component" value="Unassembled WGS sequence"/>
</dbReference>
<dbReference type="InterPro" id="IPR011335">
    <property type="entry name" value="Restrct_endonuc-II-like"/>
</dbReference>
<dbReference type="Gene3D" id="3.40.1350.10">
    <property type="match status" value="1"/>
</dbReference>
<comment type="caution">
    <text evidence="3">The sequence shown here is derived from an EMBL/GenBank/DDBJ whole genome shotgun (WGS) entry which is preliminary data.</text>
</comment>
<accession>A0A414I356</accession>
<evidence type="ECO:0000313" key="4">
    <source>
        <dbReference type="Proteomes" id="UP000284644"/>
    </source>
</evidence>
<dbReference type="PANTHER" id="PTHR30015">
    <property type="entry name" value="MRR RESTRICTION SYSTEM PROTEIN"/>
    <property type="match status" value="1"/>
</dbReference>
<keyword evidence="3" id="KW-0255">Endonuclease</keyword>
<keyword evidence="1" id="KW-1133">Transmembrane helix</keyword>
<feature type="transmembrane region" description="Helical" evidence="1">
    <location>
        <begin position="16"/>
        <end position="45"/>
    </location>
</feature>
<keyword evidence="3" id="KW-0378">Hydrolase</keyword>
<dbReference type="GO" id="GO:0003677">
    <property type="term" value="F:DNA binding"/>
    <property type="evidence" value="ECO:0007669"/>
    <property type="project" value="InterPro"/>
</dbReference>
<dbReference type="GO" id="GO:0009307">
    <property type="term" value="P:DNA restriction-modification system"/>
    <property type="evidence" value="ECO:0007669"/>
    <property type="project" value="InterPro"/>
</dbReference>
<proteinExistence type="predicted"/>
<evidence type="ECO:0000256" key="1">
    <source>
        <dbReference type="SAM" id="Phobius"/>
    </source>
</evidence>
<dbReference type="AlphaFoldDB" id="A0A414I356"/>
<keyword evidence="1" id="KW-0472">Membrane</keyword>
<organism evidence="3 4">
    <name type="scientific">Blautia obeum</name>
    <dbReference type="NCBI Taxonomy" id="40520"/>
    <lineage>
        <taxon>Bacteria</taxon>
        <taxon>Bacillati</taxon>
        <taxon>Bacillota</taxon>
        <taxon>Clostridia</taxon>
        <taxon>Lachnospirales</taxon>
        <taxon>Lachnospiraceae</taxon>
        <taxon>Blautia</taxon>
    </lineage>
</organism>
<feature type="domain" description="Restriction endonuclease type IV Mrr" evidence="2">
    <location>
        <begin position="100"/>
        <end position="207"/>
    </location>
</feature>
<evidence type="ECO:0000259" key="2">
    <source>
        <dbReference type="Pfam" id="PF04471"/>
    </source>
</evidence>
<keyword evidence="1" id="KW-0812">Transmembrane</keyword>
<reference evidence="3 4" key="1">
    <citation type="submission" date="2018-08" db="EMBL/GenBank/DDBJ databases">
        <title>A genome reference for cultivated species of the human gut microbiota.</title>
        <authorList>
            <person name="Zou Y."/>
            <person name="Xue W."/>
            <person name="Luo G."/>
        </authorList>
    </citation>
    <scope>NUCLEOTIDE SEQUENCE [LARGE SCALE GENOMIC DNA]</scope>
    <source>
        <strain evidence="3 4">AM29-25AC</strain>
    </source>
</reference>
<gene>
    <name evidence="3" type="ORF">DW767_18390</name>
</gene>
<keyword evidence="3" id="KW-0540">Nuclease</keyword>
<dbReference type="GO" id="GO:0015666">
    <property type="term" value="F:restriction endodeoxyribonuclease activity"/>
    <property type="evidence" value="ECO:0007669"/>
    <property type="project" value="TreeGrafter"/>
</dbReference>
<dbReference type="PANTHER" id="PTHR30015:SF6">
    <property type="entry name" value="SLL1429 PROTEIN"/>
    <property type="match status" value="1"/>
</dbReference>
<dbReference type="EMBL" id="QSJW01000018">
    <property type="protein sequence ID" value="RHE08380.1"/>
    <property type="molecule type" value="Genomic_DNA"/>
</dbReference>
<dbReference type="InterPro" id="IPR052906">
    <property type="entry name" value="Type_IV_Methyl-Rstrct_Enzyme"/>
</dbReference>
<dbReference type="SUPFAM" id="SSF52980">
    <property type="entry name" value="Restriction endonuclease-like"/>
    <property type="match status" value="1"/>
</dbReference>
<sequence length="217" mass="23830">MVYITITGFQKDSSHIIAGLVATLVMFVPGAVIIALVCAIISSIVRTFSGIIKANSTDSNDVEPIIPSYSKSDYAPESASEPEDTVESYVSPEPQIPVYDTMEGHDFEYYCAELLKNNGFYNVSVTQGSGDQGIDVLAEKGGVKYGIQCKCYSSDIGNKAVQEAFSGCRYYNCHVPVVMTNRYFTRQAKDLAQKTNVLLWDRDILNKYIQVSQGGNL</sequence>
<dbReference type="Pfam" id="PF04471">
    <property type="entry name" value="Mrr_cat"/>
    <property type="match status" value="1"/>
</dbReference>